<accession>A0A165XVZ5</accession>
<evidence type="ECO:0000259" key="1">
    <source>
        <dbReference type="Pfam" id="PF01926"/>
    </source>
</evidence>
<dbReference type="InterPro" id="IPR006073">
    <property type="entry name" value="GTP-bd"/>
</dbReference>
<gene>
    <name evidence="2" type="ORF">FIBSPDRAFT_839749</name>
</gene>
<evidence type="ECO:0000313" key="2">
    <source>
        <dbReference type="EMBL" id="KZP08953.1"/>
    </source>
</evidence>
<dbReference type="InterPro" id="IPR027417">
    <property type="entry name" value="P-loop_NTPase"/>
</dbReference>
<protein>
    <recommendedName>
        <fullName evidence="1">G domain-containing protein</fullName>
    </recommendedName>
</protein>
<dbReference type="Pfam" id="PF01926">
    <property type="entry name" value="MMR_HSR1"/>
    <property type="match status" value="1"/>
</dbReference>
<sequence>MGATGTGKSTFINLISGSKLRVGADLEACTGDVEATAPFTFQGRKVVLFDMPGFDDTTKSDSDILLSITTSLVKIYENGQRLAGLVYMHRISTDVHMGGTAMHNFNIFRTLCGDGSLKNVAIVTNFWSEVTPAEGAEREKLLQAVFFKPALDKQAKLLRHDGTRASASTIIAAVTGNAPIALDIQTELVDANKSILETAVGTELNGAGA</sequence>
<dbReference type="EMBL" id="KV417710">
    <property type="protein sequence ID" value="KZP08953.1"/>
    <property type="molecule type" value="Genomic_DNA"/>
</dbReference>
<dbReference type="SUPFAM" id="SSF52540">
    <property type="entry name" value="P-loop containing nucleoside triphosphate hydrolases"/>
    <property type="match status" value="1"/>
</dbReference>
<keyword evidence="3" id="KW-1185">Reference proteome</keyword>
<feature type="domain" description="G" evidence="1">
    <location>
        <begin position="1"/>
        <end position="55"/>
    </location>
</feature>
<dbReference type="AlphaFoldDB" id="A0A165XVZ5"/>
<dbReference type="CDD" id="cd00882">
    <property type="entry name" value="Ras_like_GTPase"/>
    <property type="match status" value="1"/>
</dbReference>
<evidence type="ECO:0000313" key="3">
    <source>
        <dbReference type="Proteomes" id="UP000076532"/>
    </source>
</evidence>
<dbReference type="Gene3D" id="3.40.50.300">
    <property type="entry name" value="P-loop containing nucleotide triphosphate hydrolases"/>
    <property type="match status" value="1"/>
</dbReference>
<proteinExistence type="predicted"/>
<dbReference type="OrthoDB" id="8954335at2759"/>
<dbReference type="STRING" id="436010.A0A165XVZ5"/>
<reference evidence="2 3" key="1">
    <citation type="journal article" date="2016" name="Mol. Biol. Evol.">
        <title>Comparative Genomics of Early-Diverging Mushroom-Forming Fungi Provides Insights into the Origins of Lignocellulose Decay Capabilities.</title>
        <authorList>
            <person name="Nagy L.G."/>
            <person name="Riley R."/>
            <person name="Tritt A."/>
            <person name="Adam C."/>
            <person name="Daum C."/>
            <person name="Floudas D."/>
            <person name="Sun H."/>
            <person name="Yadav J.S."/>
            <person name="Pangilinan J."/>
            <person name="Larsson K.H."/>
            <person name="Matsuura K."/>
            <person name="Barry K."/>
            <person name="Labutti K."/>
            <person name="Kuo R."/>
            <person name="Ohm R.A."/>
            <person name="Bhattacharya S.S."/>
            <person name="Shirouzu T."/>
            <person name="Yoshinaga Y."/>
            <person name="Martin F.M."/>
            <person name="Grigoriev I.V."/>
            <person name="Hibbett D.S."/>
        </authorList>
    </citation>
    <scope>NUCLEOTIDE SEQUENCE [LARGE SCALE GENOMIC DNA]</scope>
    <source>
        <strain evidence="2 3">CBS 109695</strain>
    </source>
</reference>
<dbReference type="GO" id="GO:0005525">
    <property type="term" value="F:GTP binding"/>
    <property type="evidence" value="ECO:0007669"/>
    <property type="project" value="InterPro"/>
</dbReference>
<dbReference type="Proteomes" id="UP000076532">
    <property type="component" value="Unassembled WGS sequence"/>
</dbReference>
<organism evidence="2 3">
    <name type="scientific">Athelia psychrophila</name>
    <dbReference type="NCBI Taxonomy" id="1759441"/>
    <lineage>
        <taxon>Eukaryota</taxon>
        <taxon>Fungi</taxon>
        <taxon>Dikarya</taxon>
        <taxon>Basidiomycota</taxon>
        <taxon>Agaricomycotina</taxon>
        <taxon>Agaricomycetes</taxon>
        <taxon>Agaricomycetidae</taxon>
        <taxon>Atheliales</taxon>
        <taxon>Atheliaceae</taxon>
        <taxon>Athelia</taxon>
    </lineage>
</organism>
<name>A0A165XVZ5_9AGAM</name>